<dbReference type="PANTHER" id="PTHR11451">
    <property type="entry name" value="THREONINE-TRNA LIGASE"/>
    <property type="match status" value="1"/>
</dbReference>
<comment type="subunit">
    <text evidence="14">Homodimer.</text>
</comment>
<dbReference type="InterPro" id="IPR002314">
    <property type="entry name" value="aa-tRNA-synt_IIb"/>
</dbReference>
<dbReference type="InterPro" id="IPR036621">
    <property type="entry name" value="Anticodon-bd_dom_sf"/>
</dbReference>
<dbReference type="InterPro" id="IPR045864">
    <property type="entry name" value="aa-tRNA-synth_II/BPL/LPL"/>
</dbReference>
<dbReference type="SUPFAM" id="SSF52954">
    <property type="entry name" value="Class II aaRS ABD-related"/>
    <property type="match status" value="1"/>
</dbReference>
<protein>
    <recommendedName>
        <fullName evidence="14">Threonine--tRNA ligase</fullName>
        <ecNumber evidence="14">6.1.1.3</ecNumber>
    </recommendedName>
    <alternativeName>
        <fullName evidence="14">Threonyl-tRNA synthetase</fullName>
        <shortName evidence="14">ThrRS</shortName>
    </alternativeName>
</protein>
<dbReference type="InterPro" id="IPR012947">
    <property type="entry name" value="tRNA_SAD"/>
</dbReference>
<dbReference type="SMART" id="SM00863">
    <property type="entry name" value="tRNA_SAD"/>
    <property type="match status" value="1"/>
</dbReference>
<dbReference type="InterPro" id="IPR002320">
    <property type="entry name" value="Thr-tRNA-ligase_IIa"/>
</dbReference>
<comment type="caution">
    <text evidence="14">Lacks conserved residue(s) required for the propagation of feature annotation.</text>
</comment>
<evidence type="ECO:0000259" key="15">
    <source>
        <dbReference type="PROSITE" id="PS50862"/>
    </source>
</evidence>
<keyword evidence="10 14" id="KW-0694">RNA-binding</keyword>
<dbReference type="HAMAP" id="MF_00184">
    <property type="entry name" value="Thr_tRNA_synth"/>
    <property type="match status" value="1"/>
</dbReference>
<dbReference type="FunFam" id="3.30.980.10:FF:000005">
    <property type="entry name" value="Threonyl-tRNA synthetase, mitochondrial"/>
    <property type="match status" value="1"/>
</dbReference>
<keyword evidence="3 14" id="KW-0963">Cytoplasm</keyword>
<dbReference type="SUPFAM" id="SSF55681">
    <property type="entry name" value="Class II aaRS and biotin synthetases"/>
    <property type="match status" value="1"/>
</dbReference>
<gene>
    <name evidence="14" type="primary">thrS</name>
    <name evidence="16" type="ORF">PHILAsVB114_03115</name>
</gene>
<dbReference type="GO" id="GO:0006435">
    <property type="term" value="P:threonyl-tRNA aminoacylation"/>
    <property type="evidence" value="ECO:0007669"/>
    <property type="project" value="UniProtKB-UniRule"/>
</dbReference>
<dbReference type="PROSITE" id="PS50862">
    <property type="entry name" value="AA_TRNA_LIGASE_II"/>
    <property type="match status" value="1"/>
</dbReference>
<comment type="catalytic activity">
    <reaction evidence="13 14">
        <text>tRNA(Thr) + L-threonine + ATP = L-threonyl-tRNA(Thr) + AMP + diphosphate + H(+)</text>
        <dbReference type="Rhea" id="RHEA:24624"/>
        <dbReference type="Rhea" id="RHEA-COMP:9670"/>
        <dbReference type="Rhea" id="RHEA-COMP:9704"/>
        <dbReference type="ChEBI" id="CHEBI:15378"/>
        <dbReference type="ChEBI" id="CHEBI:30616"/>
        <dbReference type="ChEBI" id="CHEBI:33019"/>
        <dbReference type="ChEBI" id="CHEBI:57926"/>
        <dbReference type="ChEBI" id="CHEBI:78442"/>
        <dbReference type="ChEBI" id="CHEBI:78534"/>
        <dbReference type="ChEBI" id="CHEBI:456215"/>
        <dbReference type="EC" id="6.1.1.3"/>
    </reaction>
</comment>
<dbReference type="InterPro" id="IPR047246">
    <property type="entry name" value="ThrRS_anticodon"/>
</dbReference>
<keyword evidence="6 14" id="KW-0479">Metal-binding</keyword>
<evidence type="ECO:0000256" key="10">
    <source>
        <dbReference type="ARBA" id="ARBA00022884"/>
    </source>
</evidence>
<dbReference type="FunFam" id="3.30.930.10:FF:000019">
    <property type="entry name" value="Threonine--tRNA ligase"/>
    <property type="match status" value="1"/>
</dbReference>
<dbReference type="OrthoDB" id="9802304at2"/>
<comment type="subcellular location">
    <subcellularLocation>
        <location evidence="1 14">Cytoplasm</location>
    </subcellularLocation>
</comment>
<dbReference type="GO" id="GO:0004829">
    <property type="term" value="F:threonine-tRNA ligase activity"/>
    <property type="evidence" value="ECO:0007669"/>
    <property type="project" value="UniProtKB-UniRule"/>
</dbReference>
<evidence type="ECO:0000256" key="5">
    <source>
        <dbReference type="ARBA" id="ARBA00022598"/>
    </source>
</evidence>
<evidence type="ECO:0000313" key="16">
    <source>
        <dbReference type="EMBL" id="ASY27646.1"/>
    </source>
</evidence>
<sequence>MSELSIIVDGVAVNVAADQKPTHIFAERKDVVVCKINGELKDLWTDIVSGDVIDSVSISSPEGLAVLRHSAAHVMAQAVQSVFEGTRLGIGPPITDGFYYDFDPERPFNPDDFEKIESAMRKIVKDGQRFKRRVTTEKDALKELAHEPYKCELIGLKSGAGDEASVEVGGAELTIYDNLGRDGQAVWSDLCRGPHLPSTKHIPAFKLMRSAAAYWRGSEKNPMLQRIYGTAWPTQDELNAHLELLAEAEKRDHRRLGNELDLFSFPEEIGSGLAVFHPKGGIVRRAMEDYSRIRHEEEGYEFVYSPHLTKAALFETSGHLDWYSEGMYPPMILDEEHHPDGTVKKAGQQYYMKPMNCPFHNLIFRARGRSYRELPLRLFEFGTVYRYEKSGVMHGLTRARGFTQDDAHIYCTKEQMPAELDSLLTFVLNLLRDYGLNDFYLELSTRNPEKSVGEDKDWAEATEALRKAAEAQKLELVLDEGGAAFYGPKISVQAKDAIGRTWQMSTIQVDFQLPQRFELEYSAADGTRQRPVMIHRALFGSIERFFGVLTEHYSGAFPPWLAPLQAVGIPVADAFADYLTDVMMQMKKAGIRAELDASDDRMQKKVRNAQMQKVPFMVIAGEEDQKAGAVSFRYRNGEQKNGIPIADAIKEIKDAVAKRIQV</sequence>
<reference evidence="16 17" key="1">
    <citation type="submission" date="2016-07" db="EMBL/GenBank/DDBJ databases">
        <title>High microdiversification within the ubiquitous acI lineage of Actinobacteria.</title>
        <authorList>
            <person name="Neuenschwander S.M."/>
            <person name="Salcher M."/>
            <person name="Ghai R."/>
            <person name="Pernthaler J."/>
        </authorList>
    </citation>
    <scope>NUCLEOTIDE SEQUENCE [LARGE SCALE GENOMIC DNA]</scope>
    <source>
        <strain evidence="16">MMS-VB-114</strain>
    </source>
</reference>
<keyword evidence="7 14" id="KW-0547">Nucleotide-binding</keyword>
<evidence type="ECO:0000256" key="3">
    <source>
        <dbReference type="ARBA" id="ARBA00022490"/>
    </source>
</evidence>
<feature type="domain" description="Aminoacyl-transfer RNA synthetases class-II family profile" evidence="15">
    <location>
        <begin position="296"/>
        <end position="558"/>
    </location>
</feature>
<dbReference type="GO" id="GO:0000049">
    <property type="term" value="F:tRNA binding"/>
    <property type="evidence" value="ECO:0007669"/>
    <property type="project" value="UniProtKB-KW"/>
</dbReference>
<feature type="binding site" evidence="14">
    <location>
        <position position="535"/>
    </location>
    <ligand>
        <name>Zn(2+)</name>
        <dbReference type="ChEBI" id="CHEBI:29105"/>
        <note>catalytic</note>
    </ligand>
</feature>
<dbReference type="InterPro" id="IPR004154">
    <property type="entry name" value="Anticodon-bd"/>
</dbReference>
<dbReference type="Gene3D" id="3.40.50.800">
    <property type="entry name" value="Anticodon-binding domain"/>
    <property type="match status" value="1"/>
</dbReference>
<keyword evidence="4 14" id="KW-0820">tRNA-binding</keyword>
<evidence type="ECO:0000256" key="12">
    <source>
        <dbReference type="ARBA" id="ARBA00023146"/>
    </source>
</evidence>
<feature type="binding site" evidence="14">
    <location>
        <position position="408"/>
    </location>
    <ligand>
        <name>Zn(2+)</name>
        <dbReference type="ChEBI" id="CHEBI:29105"/>
        <note>catalytic</note>
    </ligand>
</feature>
<keyword evidence="9 14" id="KW-0067">ATP-binding</keyword>
<dbReference type="GO" id="GO:0005737">
    <property type="term" value="C:cytoplasm"/>
    <property type="evidence" value="ECO:0007669"/>
    <property type="project" value="UniProtKB-SubCell"/>
</dbReference>
<keyword evidence="11 14" id="KW-0648">Protein biosynthesis</keyword>
<comment type="similarity">
    <text evidence="2 14">Belongs to the class-II aminoacyl-tRNA synthetase family.</text>
</comment>
<dbReference type="Proteomes" id="UP000217221">
    <property type="component" value="Chromosome"/>
</dbReference>
<dbReference type="GO" id="GO:0046872">
    <property type="term" value="F:metal ion binding"/>
    <property type="evidence" value="ECO:0007669"/>
    <property type="project" value="UniProtKB-KW"/>
</dbReference>
<comment type="cofactor">
    <cofactor evidence="14">
        <name>Zn(2+)</name>
        <dbReference type="ChEBI" id="CHEBI:29105"/>
    </cofactor>
    <text evidence="14">Binds 1 zinc ion per subunit.</text>
</comment>
<evidence type="ECO:0000256" key="2">
    <source>
        <dbReference type="ARBA" id="ARBA00008226"/>
    </source>
</evidence>
<evidence type="ECO:0000313" key="17">
    <source>
        <dbReference type="Proteomes" id="UP000217221"/>
    </source>
</evidence>
<dbReference type="Gene3D" id="3.30.930.10">
    <property type="entry name" value="Bira Bifunctional Protein, Domain 2"/>
    <property type="match status" value="1"/>
</dbReference>
<evidence type="ECO:0000256" key="13">
    <source>
        <dbReference type="ARBA" id="ARBA00049515"/>
    </source>
</evidence>
<dbReference type="Gene3D" id="3.30.54.20">
    <property type="match status" value="1"/>
</dbReference>
<dbReference type="RefSeq" id="WP_095697943.1">
    <property type="nucleotide sequence ID" value="NZ_CP016782.1"/>
</dbReference>
<proteinExistence type="inferred from homology"/>
<dbReference type="PANTHER" id="PTHR11451:SF44">
    <property type="entry name" value="THREONINE--TRNA LIGASE, CHLOROPLASTIC_MITOCHONDRIAL 2"/>
    <property type="match status" value="1"/>
</dbReference>
<dbReference type="Pfam" id="PF00587">
    <property type="entry name" value="tRNA-synt_2b"/>
    <property type="match status" value="1"/>
</dbReference>
<dbReference type="KEGG" id="plim:PHILAsVB114_03115"/>
<accession>A0A249LFD5</accession>
<keyword evidence="8 14" id="KW-0862">Zinc</keyword>
<dbReference type="SUPFAM" id="SSF55186">
    <property type="entry name" value="ThrRS/AlaRS common domain"/>
    <property type="match status" value="1"/>
</dbReference>
<dbReference type="PRINTS" id="PR01047">
    <property type="entry name" value="TRNASYNTHTHR"/>
</dbReference>
<dbReference type="FunFam" id="3.40.50.800:FF:000001">
    <property type="entry name" value="Threonine--tRNA ligase"/>
    <property type="match status" value="1"/>
</dbReference>
<dbReference type="Pfam" id="PF07973">
    <property type="entry name" value="tRNA_SAD"/>
    <property type="match status" value="1"/>
</dbReference>
<dbReference type="Pfam" id="PF03129">
    <property type="entry name" value="HGTP_anticodon"/>
    <property type="match status" value="1"/>
</dbReference>
<evidence type="ECO:0000256" key="11">
    <source>
        <dbReference type="ARBA" id="ARBA00022917"/>
    </source>
</evidence>
<dbReference type="FunFam" id="3.30.54.20:FF:000003">
    <property type="entry name" value="Threonine--tRNA ligase"/>
    <property type="match status" value="1"/>
</dbReference>
<dbReference type="AlphaFoldDB" id="A0A249LFD5"/>
<evidence type="ECO:0000256" key="6">
    <source>
        <dbReference type="ARBA" id="ARBA00022723"/>
    </source>
</evidence>
<feature type="binding site" evidence="14">
    <location>
        <position position="357"/>
    </location>
    <ligand>
        <name>Zn(2+)</name>
        <dbReference type="ChEBI" id="CHEBI:29105"/>
        <note>catalytic</note>
    </ligand>
</feature>
<dbReference type="InterPro" id="IPR006195">
    <property type="entry name" value="aa-tRNA-synth_II"/>
</dbReference>
<dbReference type="GO" id="GO:0005524">
    <property type="term" value="F:ATP binding"/>
    <property type="evidence" value="ECO:0007669"/>
    <property type="project" value="UniProtKB-UniRule"/>
</dbReference>
<dbReference type="CDD" id="cd00860">
    <property type="entry name" value="ThrRS_anticodon"/>
    <property type="match status" value="1"/>
</dbReference>
<name>A0A249LFD5_9ACTN</name>
<evidence type="ECO:0000256" key="7">
    <source>
        <dbReference type="ARBA" id="ARBA00022741"/>
    </source>
</evidence>
<dbReference type="CDD" id="cd00771">
    <property type="entry name" value="ThrRS_core"/>
    <property type="match status" value="1"/>
</dbReference>
<evidence type="ECO:0000256" key="14">
    <source>
        <dbReference type="HAMAP-Rule" id="MF_00184"/>
    </source>
</evidence>
<dbReference type="InterPro" id="IPR018163">
    <property type="entry name" value="Thr/Ala-tRNA-synth_IIc_edit"/>
</dbReference>
<evidence type="ECO:0000256" key="1">
    <source>
        <dbReference type="ARBA" id="ARBA00004496"/>
    </source>
</evidence>
<dbReference type="EC" id="6.1.1.3" evidence="14"/>
<dbReference type="Gene3D" id="3.30.980.10">
    <property type="entry name" value="Threonyl-trna Synthetase, Chain A, domain 2"/>
    <property type="match status" value="1"/>
</dbReference>
<evidence type="ECO:0000256" key="8">
    <source>
        <dbReference type="ARBA" id="ARBA00022833"/>
    </source>
</evidence>
<dbReference type="EMBL" id="CP016782">
    <property type="protein sequence ID" value="ASY27646.1"/>
    <property type="molecule type" value="Genomic_DNA"/>
</dbReference>
<evidence type="ECO:0000256" key="4">
    <source>
        <dbReference type="ARBA" id="ARBA00022555"/>
    </source>
</evidence>
<keyword evidence="5 14" id="KW-0436">Ligase</keyword>
<evidence type="ECO:0000256" key="9">
    <source>
        <dbReference type="ARBA" id="ARBA00022840"/>
    </source>
</evidence>
<dbReference type="NCBIfam" id="TIGR00418">
    <property type="entry name" value="thrS"/>
    <property type="match status" value="1"/>
</dbReference>
<keyword evidence="17" id="KW-1185">Reference proteome</keyword>
<dbReference type="InterPro" id="IPR033728">
    <property type="entry name" value="ThrRS_core"/>
</dbReference>
<keyword evidence="12 14" id="KW-0030">Aminoacyl-tRNA synthetase</keyword>
<organism evidence="16 17">
    <name type="scientific">Candidatus Planktophila limnetica</name>
    <dbReference type="NCBI Taxonomy" id="573600"/>
    <lineage>
        <taxon>Bacteria</taxon>
        <taxon>Bacillati</taxon>
        <taxon>Actinomycetota</taxon>
        <taxon>Actinomycetes</taxon>
        <taxon>Candidatus Nanopelagicales</taxon>
        <taxon>Candidatus Nanopelagicaceae</taxon>
        <taxon>Candidatus Planktophila</taxon>
    </lineage>
</organism>